<proteinExistence type="predicted"/>
<evidence type="ECO:0000313" key="2">
    <source>
        <dbReference type="Proteomes" id="UP000217895"/>
    </source>
</evidence>
<dbReference type="EMBL" id="AP018204">
    <property type="protein sequence ID" value="BAY59484.1"/>
    <property type="molecule type" value="Genomic_DNA"/>
</dbReference>
<dbReference type="AlphaFoldDB" id="A0A1Z4JRZ7"/>
<evidence type="ECO:0000313" key="1">
    <source>
        <dbReference type="EMBL" id="BAY59484.1"/>
    </source>
</evidence>
<dbReference type="SUPFAM" id="SSF88659">
    <property type="entry name" value="Sigma3 and sigma4 domains of RNA polymerase sigma factors"/>
    <property type="match status" value="1"/>
</dbReference>
<dbReference type="InterPro" id="IPR036388">
    <property type="entry name" value="WH-like_DNA-bd_sf"/>
</dbReference>
<accession>A0A1Z4JRZ7</accession>
<dbReference type="InterPro" id="IPR013324">
    <property type="entry name" value="RNA_pol_sigma_r3/r4-like"/>
</dbReference>
<reference evidence="1 2" key="1">
    <citation type="submission" date="2017-06" db="EMBL/GenBank/DDBJ databases">
        <title>Genome sequencing of cyanobaciteial culture collection at National Institute for Environmental Studies (NIES).</title>
        <authorList>
            <person name="Hirose Y."/>
            <person name="Shimura Y."/>
            <person name="Fujisawa T."/>
            <person name="Nakamura Y."/>
            <person name="Kawachi M."/>
        </authorList>
    </citation>
    <scope>NUCLEOTIDE SEQUENCE [LARGE SCALE GENOMIC DNA]</scope>
    <source>
        <strain evidence="1 2">NIES-2135</strain>
        <plasmid evidence="2">Plasmid Plasmid1 dna</plasmid>
    </source>
</reference>
<keyword evidence="2" id="KW-1185">Reference proteome</keyword>
<protein>
    <submittedName>
        <fullName evidence="1">Uncharacterized protein</fullName>
    </submittedName>
</protein>
<name>A0A1Z4JRZ7_LEPBY</name>
<dbReference type="Gene3D" id="1.10.10.10">
    <property type="entry name" value="Winged helix-like DNA-binding domain superfamily/Winged helix DNA-binding domain"/>
    <property type="match status" value="1"/>
</dbReference>
<organism evidence="1 2">
    <name type="scientific">Leptolyngbya boryana NIES-2135</name>
    <dbReference type="NCBI Taxonomy" id="1973484"/>
    <lineage>
        <taxon>Bacteria</taxon>
        <taxon>Bacillati</taxon>
        <taxon>Cyanobacteriota</taxon>
        <taxon>Cyanophyceae</taxon>
        <taxon>Leptolyngbyales</taxon>
        <taxon>Leptolyngbyaceae</taxon>
        <taxon>Leptolyngbya group</taxon>
        <taxon>Leptolyngbya</taxon>
    </lineage>
</organism>
<keyword evidence="1" id="KW-0614">Plasmid</keyword>
<dbReference type="Proteomes" id="UP000217895">
    <property type="component" value="Plasmid Plasmid1 dna"/>
</dbReference>
<geneLocation type="plasmid" evidence="1">
    <name>plasmid1</name>
</geneLocation>
<gene>
    <name evidence="1" type="ORF">NIES2135_63610</name>
</gene>
<sequence length="230" mass="26676">MLPRHELIARCKITTRSDPAYVPSECLVYFVRVCRDDNSDALFNQLYESLAGRVRCFSIQSSSQTNSSTEIKIREKVFDQFVNLLAHDRIEYMDKLDYYEVSFENVMKRRYLDAQKQIWRDEKRSTAFYDEETGEPTVAVERSAGSFDPFNPPAWADADYRSRLWETIDSLPPEQRQIILMIDRGIPIDSKDPDACTISKTLGKSEKTIRTYRNKAYAVLRAALNEGEDV</sequence>